<dbReference type="EMBL" id="CM042017">
    <property type="protein sequence ID" value="KAI3690404.1"/>
    <property type="molecule type" value="Genomic_DNA"/>
</dbReference>
<sequence>MNYSILTRGEWFTKVLSLHRLRLPSPPPKSVTTSIDDGHHLLRLLLQHLGNWLARKSDKNDMIIFYTRRSQAADSNSTRKRRNELKLSSLKIIERSGFYVNMDSHSLDHLALSIGDVADFWRWIME</sequence>
<reference evidence="1 2" key="2">
    <citation type="journal article" date="2022" name="Mol. Ecol. Resour.">
        <title>The genomes of chicory, endive, great burdock and yacon provide insights into Asteraceae paleo-polyploidization history and plant inulin production.</title>
        <authorList>
            <person name="Fan W."/>
            <person name="Wang S."/>
            <person name="Wang H."/>
            <person name="Wang A."/>
            <person name="Jiang F."/>
            <person name="Liu H."/>
            <person name="Zhao H."/>
            <person name="Xu D."/>
            <person name="Zhang Y."/>
        </authorList>
    </citation>
    <scope>NUCLEOTIDE SEQUENCE [LARGE SCALE GENOMIC DNA]</scope>
    <source>
        <strain evidence="2">cv. Punajuju</strain>
        <tissue evidence="1">Leaves</tissue>
    </source>
</reference>
<protein>
    <submittedName>
        <fullName evidence="1">Uncharacterized protein</fullName>
    </submittedName>
</protein>
<evidence type="ECO:0000313" key="2">
    <source>
        <dbReference type="Proteomes" id="UP001055811"/>
    </source>
</evidence>
<accession>A0ACB8YXB4</accession>
<reference evidence="2" key="1">
    <citation type="journal article" date="2022" name="Mol. Ecol. Resour.">
        <title>The genomes of chicory, endive, great burdock and yacon provide insights into Asteraceae palaeo-polyploidization history and plant inulin production.</title>
        <authorList>
            <person name="Fan W."/>
            <person name="Wang S."/>
            <person name="Wang H."/>
            <person name="Wang A."/>
            <person name="Jiang F."/>
            <person name="Liu H."/>
            <person name="Zhao H."/>
            <person name="Xu D."/>
            <person name="Zhang Y."/>
        </authorList>
    </citation>
    <scope>NUCLEOTIDE SEQUENCE [LARGE SCALE GENOMIC DNA]</scope>
    <source>
        <strain evidence="2">cv. Punajuju</strain>
    </source>
</reference>
<proteinExistence type="predicted"/>
<comment type="caution">
    <text evidence="1">The sequence shown here is derived from an EMBL/GenBank/DDBJ whole genome shotgun (WGS) entry which is preliminary data.</text>
</comment>
<keyword evidence="2" id="KW-1185">Reference proteome</keyword>
<name>A0ACB8YXB4_CICIN</name>
<organism evidence="1 2">
    <name type="scientific">Cichorium intybus</name>
    <name type="common">Chicory</name>
    <dbReference type="NCBI Taxonomy" id="13427"/>
    <lineage>
        <taxon>Eukaryota</taxon>
        <taxon>Viridiplantae</taxon>
        <taxon>Streptophyta</taxon>
        <taxon>Embryophyta</taxon>
        <taxon>Tracheophyta</taxon>
        <taxon>Spermatophyta</taxon>
        <taxon>Magnoliopsida</taxon>
        <taxon>eudicotyledons</taxon>
        <taxon>Gunneridae</taxon>
        <taxon>Pentapetalae</taxon>
        <taxon>asterids</taxon>
        <taxon>campanulids</taxon>
        <taxon>Asterales</taxon>
        <taxon>Asteraceae</taxon>
        <taxon>Cichorioideae</taxon>
        <taxon>Cichorieae</taxon>
        <taxon>Cichoriinae</taxon>
        <taxon>Cichorium</taxon>
    </lineage>
</organism>
<evidence type="ECO:0000313" key="1">
    <source>
        <dbReference type="EMBL" id="KAI3690404.1"/>
    </source>
</evidence>
<dbReference type="Proteomes" id="UP001055811">
    <property type="component" value="Linkage Group LG09"/>
</dbReference>
<gene>
    <name evidence="1" type="ORF">L2E82_48428</name>
</gene>